<sequence>AGAREPAYRWAFIDGRTIDATYYLSLSNLNPLSAMVNVEAVFGDGTKTELGVRIPAGARYTLALHEAFPNESAVTVIVRSNQPIVAERSLFPGGGVRGGSTALGIPLP</sequence>
<feature type="non-terminal residue" evidence="1">
    <location>
        <position position="1"/>
    </location>
</feature>
<accession>A0A2J6X4Z4</accession>
<dbReference type="EMBL" id="PNIQ01000530">
    <property type="protein sequence ID" value="PMP81577.1"/>
    <property type="molecule type" value="Genomic_DNA"/>
</dbReference>
<evidence type="ECO:0000313" key="2">
    <source>
        <dbReference type="Proteomes" id="UP000243376"/>
    </source>
</evidence>
<protein>
    <submittedName>
        <fullName evidence="1">N-acetylmuramoyl-L-alanine amidase</fullName>
    </submittedName>
</protein>
<comment type="caution">
    <text evidence="1">The sequence shown here is derived from an EMBL/GenBank/DDBJ whole genome shotgun (WGS) entry which is preliminary data.</text>
</comment>
<dbReference type="InterPro" id="IPR036698">
    <property type="entry name" value="TM1070-like_sf"/>
</dbReference>
<organism evidence="1 2">
    <name type="scientific">Chloroflexus aggregans</name>
    <dbReference type="NCBI Taxonomy" id="152260"/>
    <lineage>
        <taxon>Bacteria</taxon>
        <taxon>Bacillati</taxon>
        <taxon>Chloroflexota</taxon>
        <taxon>Chloroflexia</taxon>
        <taxon>Chloroflexales</taxon>
        <taxon>Chloroflexineae</taxon>
        <taxon>Chloroflexaceae</taxon>
        <taxon>Chloroflexus</taxon>
    </lineage>
</organism>
<name>A0A2J6X4Z4_9CHLR</name>
<reference evidence="1 2" key="1">
    <citation type="submission" date="2018-01" db="EMBL/GenBank/DDBJ databases">
        <title>Metagenomic assembled genomes from two thermal pools in the Uzon Caldera, Kamchatka, Russia.</title>
        <authorList>
            <person name="Wilkins L."/>
            <person name="Ettinger C."/>
        </authorList>
    </citation>
    <scope>NUCLEOTIDE SEQUENCE [LARGE SCALE GENOMIC DNA]</scope>
    <source>
        <strain evidence="1">ZAV-02</strain>
    </source>
</reference>
<dbReference type="AlphaFoldDB" id="A0A2J6X4Z4"/>
<dbReference type="Gene3D" id="2.60.290.11">
    <property type="entry name" value="TM1070-like"/>
    <property type="match status" value="1"/>
</dbReference>
<dbReference type="Proteomes" id="UP000243376">
    <property type="component" value="Unassembled WGS sequence"/>
</dbReference>
<gene>
    <name evidence="1" type="ORF">C0184_08045</name>
</gene>
<evidence type="ECO:0000313" key="1">
    <source>
        <dbReference type="EMBL" id="PMP81577.1"/>
    </source>
</evidence>
<proteinExistence type="predicted"/>